<dbReference type="Proteomes" id="UP001153069">
    <property type="component" value="Unassembled WGS sequence"/>
</dbReference>
<dbReference type="EMBL" id="CAICTM010001500">
    <property type="protein sequence ID" value="CAB9524167.1"/>
    <property type="molecule type" value="Genomic_DNA"/>
</dbReference>
<sequence length="129" mass="14835">MKLGMFKKSNKEESSAFLDQSSDGSFRIPPEMRRNVSKECMDRSSDGSFLMPPELRRNVSKESMDRSKDDSRRRVSARKLQRNLSKESKRASSSKKGRVGKRGNQIMGIMSEMNPDLVVDMMKEMKNNH</sequence>
<accession>A0A9N8ELU5</accession>
<protein>
    <submittedName>
        <fullName evidence="2">Uncharacterized protein</fullName>
    </submittedName>
</protein>
<evidence type="ECO:0000313" key="2">
    <source>
        <dbReference type="EMBL" id="CAB9524167.1"/>
    </source>
</evidence>
<dbReference type="AlphaFoldDB" id="A0A9N8ELU5"/>
<keyword evidence="3" id="KW-1185">Reference proteome</keyword>
<feature type="compositionally biased region" description="Basic residues" evidence="1">
    <location>
        <begin position="92"/>
        <end position="101"/>
    </location>
</feature>
<organism evidence="2 3">
    <name type="scientific">Seminavis robusta</name>
    <dbReference type="NCBI Taxonomy" id="568900"/>
    <lineage>
        <taxon>Eukaryota</taxon>
        <taxon>Sar</taxon>
        <taxon>Stramenopiles</taxon>
        <taxon>Ochrophyta</taxon>
        <taxon>Bacillariophyta</taxon>
        <taxon>Bacillariophyceae</taxon>
        <taxon>Bacillariophycidae</taxon>
        <taxon>Naviculales</taxon>
        <taxon>Naviculaceae</taxon>
        <taxon>Seminavis</taxon>
    </lineage>
</organism>
<proteinExistence type="predicted"/>
<evidence type="ECO:0000313" key="3">
    <source>
        <dbReference type="Proteomes" id="UP001153069"/>
    </source>
</evidence>
<evidence type="ECO:0000256" key="1">
    <source>
        <dbReference type="SAM" id="MobiDB-lite"/>
    </source>
</evidence>
<feature type="compositionally biased region" description="Basic and acidic residues" evidence="1">
    <location>
        <begin position="54"/>
        <end position="73"/>
    </location>
</feature>
<reference evidence="2" key="1">
    <citation type="submission" date="2020-06" db="EMBL/GenBank/DDBJ databases">
        <authorList>
            <consortium name="Plant Systems Biology data submission"/>
        </authorList>
    </citation>
    <scope>NUCLEOTIDE SEQUENCE</scope>
    <source>
        <strain evidence="2">D6</strain>
    </source>
</reference>
<feature type="region of interest" description="Disordered" evidence="1">
    <location>
        <begin position="1"/>
        <end position="112"/>
    </location>
</feature>
<comment type="caution">
    <text evidence="2">The sequence shown here is derived from an EMBL/GenBank/DDBJ whole genome shotgun (WGS) entry which is preliminary data.</text>
</comment>
<feature type="compositionally biased region" description="Basic and acidic residues" evidence="1">
    <location>
        <begin position="30"/>
        <end position="45"/>
    </location>
</feature>
<name>A0A9N8ELU5_9STRA</name>
<gene>
    <name evidence="2" type="ORF">SEMRO_1502_G277990.1</name>
</gene>